<protein>
    <submittedName>
        <fullName evidence="1">Uncharacterized protein</fullName>
    </submittedName>
</protein>
<reference evidence="1" key="1">
    <citation type="submission" date="2022-03" db="EMBL/GenBank/DDBJ databases">
        <authorList>
            <person name="Sayadi A."/>
        </authorList>
    </citation>
    <scope>NUCLEOTIDE SEQUENCE</scope>
</reference>
<evidence type="ECO:0000313" key="2">
    <source>
        <dbReference type="Proteomes" id="UP001152888"/>
    </source>
</evidence>
<organism evidence="1 2">
    <name type="scientific">Acanthoscelides obtectus</name>
    <name type="common">Bean weevil</name>
    <name type="synonym">Bruchus obtectus</name>
    <dbReference type="NCBI Taxonomy" id="200917"/>
    <lineage>
        <taxon>Eukaryota</taxon>
        <taxon>Metazoa</taxon>
        <taxon>Ecdysozoa</taxon>
        <taxon>Arthropoda</taxon>
        <taxon>Hexapoda</taxon>
        <taxon>Insecta</taxon>
        <taxon>Pterygota</taxon>
        <taxon>Neoptera</taxon>
        <taxon>Endopterygota</taxon>
        <taxon>Coleoptera</taxon>
        <taxon>Polyphaga</taxon>
        <taxon>Cucujiformia</taxon>
        <taxon>Chrysomeloidea</taxon>
        <taxon>Chrysomelidae</taxon>
        <taxon>Bruchinae</taxon>
        <taxon>Bruchini</taxon>
        <taxon>Acanthoscelides</taxon>
    </lineage>
</organism>
<dbReference type="EMBL" id="CAKOFQ010007240">
    <property type="protein sequence ID" value="CAH1995804.1"/>
    <property type="molecule type" value="Genomic_DNA"/>
</dbReference>
<dbReference type="Proteomes" id="UP001152888">
    <property type="component" value="Unassembled WGS sequence"/>
</dbReference>
<proteinExistence type="predicted"/>
<evidence type="ECO:0000313" key="1">
    <source>
        <dbReference type="EMBL" id="CAH1995804.1"/>
    </source>
</evidence>
<sequence>MPSSATKICKIYEKAIDILGICKCSLAVKRPECFPNR</sequence>
<name>A0A9P0LNB7_ACAOB</name>
<gene>
    <name evidence="1" type="ORF">ACAOBT_LOCUS22856</name>
</gene>
<comment type="caution">
    <text evidence="1">The sequence shown here is derived from an EMBL/GenBank/DDBJ whole genome shotgun (WGS) entry which is preliminary data.</text>
</comment>
<keyword evidence="2" id="KW-1185">Reference proteome</keyword>
<accession>A0A9P0LNB7</accession>
<dbReference type="AlphaFoldDB" id="A0A9P0LNB7"/>